<keyword evidence="1" id="KW-0472">Membrane</keyword>
<name>F7NHY4_9FIRM</name>
<dbReference type="RefSeq" id="WP_004094598.1">
    <property type="nucleotide sequence ID" value="NZ_AFGF01000060.1"/>
</dbReference>
<feature type="transmembrane region" description="Helical" evidence="1">
    <location>
        <begin position="30"/>
        <end position="52"/>
    </location>
</feature>
<comment type="caution">
    <text evidence="2">The sequence shown here is derived from an EMBL/GenBank/DDBJ whole genome shotgun (WGS) entry which is preliminary data.</text>
</comment>
<keyword evidence="3" id="KW-1185">Reference proteome</keyword>
<dbReference type="Proteomes" id="UP000003240">
    <property type="component" value="Unassembled WGS sequence"/>
</dbReference>
<evidence type="ECO:0000256" key="1">
    <source>
        <dbReference type="SAM" id="Phobius"/>
    </source>
</evidence>
<dbReference type="EMBL" id="AFGF01000060">
    <property type="protein sequence ID" value="EGO64363.1"/>
    <property type="molecule type" value="Genomic_DNA"/>
</dbReference>
<sequence>MKYFIFIAAGIVSGFHVYTYGRWLKQQGNTAGAIMTFVLAAAAMILPVYAAVKR</sequence>
<keyword evidence="1" id="KW-0812">Transmembrane</keyword>
<dbReference type="STRING" id="1009370.ALO_08410"/>
<reference evidence="2 3" key="1">
    <citation type="journal article" date="2011" name="EMBO J.">
        <title>Structural diversity of bacterial flagellar motors.</title>
        <authorList>
            <person name="Chen S."/>
            <person name="Beeby M."/>
            <person name="Murphy G.E."/>
            <person name="Leadbetter J.R."/>
            <person name="Hendrixson D.R."/>
            <person name="Briegel A."/>
            <person name="Li Z."/>
            <person name="Shi J."/>
            <person name="Tocheva E.I."/>
            <person name="Muller A."/>
            <person name="Dobro M.J."/>
            <person name="Jensen G.J."/>
        </authorList>
    </citation>
    <scope>NUCLEOTIDE SEQUENCE [LARGE SCALE GENOMIC DNA]</scope>
    <source>
        <strain evidence="2 3">DSM 6540</strain>
    </source>
</reference>
<gene>
    <name evidence="2" type="ORF">ALO_08410</name>
</gene>
<evidence type="ECO:0000313" key="3">
    <source>
        <dbReference type="Proteomes" id="UP000003240"/>
    </source>
</evidence>
<accession>F7NHY4</accession>
<evidence type="ECO:0000313" key="2">
    <source>
        <dbReference type="EMBL" id="EGO64363.1"/>
    </source>
</evidence>
<dbReference type="AlphaFoldDB" id="F7NHY4"/>
<protein>
    <submittedName>
        <fullName evidence="2">Uncharacterized protein</fullName>
    </submittedName>
</protein>
<keyword evidence="1" id="KW-1133">Transmembrane helix</keyword>
<proteinExistence type="predicted"/>
<organism evidence="2 3">
    <name type="scientific">Acetonema longum DSM 6540</name>
    <dbReference type="NCBI Taxonomy" id="1009370"/>
    <lineage>
        <taxon>Bacteria</taxon>
        <taxon>Bacillati</taxon>
        <taxon>Bacillota</taxon>
        <taxon>Negativicutes</taxon>
        <taxon>Acetonemataceae</taxon>
        <taxon>Acetonema</taxon>
    </lineage>
</organism>